<proteinExistence type="predicted"/>
<evidence type="ECO:0000313" key="3">
    <source>
        <dbReference type="Proteomes" id="UP000198512"/>
    </source>
</evidence>
<dbReference type="Proteomes" id="UP000198512">
    <property type="component" value="Unassembled WGS sequence"/>
</dbReference>
<feature type="region of interest" description="Disordered" evidence="1">
    <location>
        <begin position="1"/>
        <end position="21"/>
    </location>
</feature>
<keyword evidence="3" id="KW-1185">Reference proteome</keyword>
<sequence>MRLTGRPIAAKAERRPAPPTSRILTLAASRQQALAEHRRVDDASPVHHCTVAMVDKKSVVHPTFAMADCGRHRAAIQTVPTLEHDPSKPWEAL</sequence>
<comment type="caution">
    <text evidence="2">The sequence shown here is derived from an EMBL/GenBank/DDBJ whole genome shotgun (WGS) entry which is preliminary data.</text>
</comment>
<accession>A0ABY1BJY4</accession>
<protein>
    <submittedName>
        <fullName evidence="2">Uncharacterized protein</fullName>
    </submittedName>
</protein>
<evidence type="ECO:0000313" key="2">
    <source>
        <dbReference type="EMBL" id="SER02510.1"/>
    </source>
</evidence>
<evidence type="ECO:0000256" key="1">
    <source>
        <dbReference type="SAM" id="MobiDB-lite"/>
    </source>
</evidence>
<dbReference type="EMBL" id="FOFP01000013">
    <property type="protein sequence ID" value="SER02510.1"/>
    <property type="molecule type" value="Genomic_DNA"/>
</dbReference>
<organism evidence="2 3">
    <name type="scientific">Pseudomonas cuatrocienegasensis</name>
    <dbReference type="NCBI Taxonomy" id="543360"/>
    <lineage>
        <taxon>Bacteria</taxon>
        <taxon>Pseudomonadati</taxon>
        <taxon>Pseudomonadota</taxon>
        <taxon>Gammaproteobacteria</taxon>
        <taxon>Pseudomonadales</taxon>
        <taxon>Pseudomonadaceae</taxon>
        <taxon>Pseudomonas</taxon>
    </lineage>
</organism>
<reference evidence="2 3" key="1">
    <citation type="submission" date="2016-10" db="EMBL/GenBank/DDBJ databases">
        <authorList>
            <person name="Varghese N."/>
            <person name="Submissions S."/>
        </authorList>
    </citation>
    <scope>NUCLEOTIDE SEQUENCE [LARGE SCALE GENOMIC DNA]</scope>
    <source>
        <strain evidence="2 3">CIP 109853</strain>
    </source>
</reference>
<gene>
    <name evidence="2" type="ORF">SAMN05216600_113124</name>
</gene>
<name>A0ABY1BJY4_9PSED</name>